<dbReference type="OrthoDB" id="4934715at2759"/>
<evidence type="ECO:0000313" key="9">
    <source>
        <dbReference type="Proteomes" id="UP000509510"/>
    </source>
</evidence>
<dbReference type="GO" id="GO:0005634">
    <property type="term" value="C:nucleus"/>
    <property type="evidence" value="ECO:0007669"/>
    <property type="project" value="UniProtKB-SubCell"/>
</dbReference>
<dbReference type="InterPro" id="IPR050613">
    <property type="entry name" value="Sec_Metabolite_Reg"/>
</dbReference>
<dbReference type="KEGG" id="trg:TRUGW13939_01417"/>
<dbReference type="InterPro" id="IPR007219">
    <property type="entry name" value="XnlR_reg_dom"/>
</dbReference>
<feature type="compositionally biased region" description="Basic and acidic residues" evidence="5">
    <location>
        <begin position="418"/>
        <end position="436"/>
    </location>
</feature>
<feature type="chain" id="PRO_5028823058" description="Xylanolytic transcriptional activator regulatory domain-containing protein" evidence="6">
    <location>
        <begin position="18"/>
        <end position="699"/>
    </location>
</feature>
<evidence type="ECO:0000259" key="7">
    <source>
        <dbReference type="SMART" id="SM00906"/>
    </source>
</evidence>
<keyword evidence="2" id="KW-0805">Transcription regulation</keyword>
<dbReference type="GO" id="GO:0006351">
    <property type="term" value="P:DNA-templated transcription"/>
    <property type="evidence" value="ECO:0007669"/>
    <property type="project" value="InterPro"/>
</dbReference>
<accession>A0A7H8QLE6</accession>
<keyword evidence="3" id="KW-0804">Transcription</keyword>
<dbReference type="GeneID" id="55988928"/>
<dbReference type="GO" id="GO:0008270">
    <property type="term" value="F:zinc ion binding"/>
    <property type="evidence" value="ECO:0007669"/>
    <property type="project" value="InterPro"/>
</dbReference>
<evidence type="ECO:0000256" key="3">
    <source>
        <dbReference type="ARBA" id="ARBA00023163"/>
    </source>
</evidence>
<reference evidence="9" key="1">
    <citation type="submission" date="2020-06" db="EMBL/GenBank/DDBJ databases">
        <title>A chromosome-scale genome assembly of Talaromyces rugulosus W13939.</title>
        <authorList>
            <person name="Wang B."/>
            <person name="Guo L."/>
            <person name="Ye K."/>
            <person name="Wang L."/>
        </authorList>
    </citation>
    <scope>NUCLEOTIDE SEQUENCE [LARGE SCALE GENOMIC DNA]</scope>
    <source>
        <strain evidence="9">W13939</strain>
    </source>
</reference>
<feature type="region of interest" description="Disordered" evidence="5">
    <location>
        <begin position="413"/>
        <end position="440"/>
    </location>
</feature>
<feature type="domain" description="Xylanolytic transcriptional activator regulatory" evidence="7">
    <location>
        <begin position="355"/>
        <end position="429"/>
    </location>
</feature>
<dbReference type="GO" id="GO:0003677">
    <property type="term" value="F:DNA binding"/>
    <property type="evidence" value="ECO:0007669"/>
    <property type="project" value="InterPro"/>
</dbReference>
<organism evidence="8 9">
    <name type="scientific">Talaromyces rugulosus</name>
    <name type="common">Penicillium rugulosum</name>
    <dbReference type="NCBI Taxonomy" id="121627"/>
    <lineage>
        <taxon>Eukaryota</taxon>
        <taxon>Fungi</taxon>
        <taxon>Dikarya</taxon>
        <taxon>Ascomycota</taxon>
        <taxon>Pezizomycotina</taxon>
        <taxon>Eurotiomycetes</taxon>
        <taxon>Eurotiomycetidae</taxon>
        <taxon>Eurotiales</taxon>
        <taxon>Trichocomaceae</taxon>
        <taxon>Talaromyces</taxon>
        <taxon>Talaromyces sect. Islandici</taxon>
    </lineage>
</organism>
<proteinExistence type="predicted"/>
<evidence type="ECO:0000256" key="1">
    <source>
        <dbReference type="ARBA" id="ARBA00004123"/>
    </source>
</evidence>
<keyword evidence="9" id="KW-1185">Reference proteome</keyword>
<dbReference type="CDD" id="cd12148">
    <property type="entry name" value="fungal_TF_MHR"/>
    <property type="match status" value="1"/>
</dbReference>
<feature type="signal peptide" evidence="6">
    <location>
        <begin position="1"/>
        <end position="17"/>
    </location>
</feature>
<evidence type="ECO:0000256" key="5">
    <source>
        <dbReference type="SAM" id="MobiDB-lite"/>
    </source>
</evidence>
<evidence type="ECO:0000256" key="2">
    <source>
        <dbReference type="ARBA" id="ARBA00023015"/>
    </source>
</evidence>
<gene>
    <name evidence="8" type="ORF">TRUGW13939_01417</name>
</gene>
<dbReference type="InterPro" id="IPR045469">
    <property type="entry name" value="Nis1"/>
</dbReference>
<evidence type="ECO:0000256" key="6">
    <source>
        <dbReference type="SAM" id="SignalP"/>
    </source>
</evidence>
<dbReference type="PANTHER" id="PTHR31001">
    <property type="entry name" value="UNCHARACTERIZED TRANSCRIPTIONAL REGULATORY PROTEIN"/>
    <property type="match status" value="1"/>
</dbReference>
<evidence type="ECO:0000313" key="8">
    <source>
        <dbReference type="EMBL" id="QKX54331.1"/>
    </source>
</evidence>
<name>A0A7H8QLE6_TALRU</name>
<dbReference type="SMART" id="SM00906">
    <property type="entry name" value="Fungal_trans"/>
    <property type="match status" value="1"/>
</dbReference>
<evidence type="ECO:0000256" key="4">
    <source>
        <dbReference type="ARBA" id="ARBA00023242"/>
    </source>
</evidence>
<keyword evidence="6" id="KW-0732">Signal</keyword>
<dbReference type="RefSeq" id="XP_035340510.1">
    <property type="nucleotide sequence ID" value="XM_035484617.1"/>
</dbReference>
<dbReference type="AlphaFoldDB" id="A0A7H8QLE6"/>
<keyword evidence="4" id="KW-0539">Nucleus</keyword>
<dbReference type="Pfam" id="PF04082">
    <property type="entry name" value="Fungal_trans"/>
    <property type="match status" value="1"/>
</dbReference>
<sequence length="699" mass="78081">MMKSVFALGLFATTALAQSAKIGLPQKGAQLTAGSNETVQVQRPDTLTGSNEIAVVIGISPCKDGKCTSPSDSLGTVLYQGGFDPEFHNGVQPPYQNFTVEIPDEISGLAVLGVSHFSLVGHQHGSSARYLPQDSVAGVSQLSQSFGRISLENTGTTYVEGSHWTAILDNIAELKDYFDDSDVPVTVDTVDSDSLGMEPSFQGSGPALILGHFQPIDRPSIIATIPPRPTADILVAKYFNSKNINSLLIHGPTFLEEYHRFWEYPQKTSTMWIGLLFAVMCLGASTEKLERSLSGPSTSDILDMKLSDSIQTYRVRTAQCLSLADYTKCVPYTVETLLHYLSIEYLNAADSQTGTWILMGIIVHMAVRMGYHRDGSQSPRLSPFQSEMRRRAWAVIFQIDSAAAGQYGLPRMINDSQADTREPRDVNDDALDRDMSELPPPRTGFEPSSIQFLVMKNRLVSTFNMIIDLIGSPMKVASYDEILKLDKILEEQFQTMPVPLRMRPMSRSLTDTPEVVVNRIFLALSYYKSRCILHRGYMLAAQSNDRYLYSRKSCIESALEILHIQLSLHEESQEGRRLYHEKWKYYSLIKHIWLLATTILCADLDNSHRETPIRAQYEGNMPEKIVQALRQSYFIWIELSDMSRDAQKAAQMLRVVLKRAPEPQLQTGNSPSGGVSGASNDSAFFSIGWYTPFSRPRKF</sequence>
<protein>
    <recommendedName>
        <fullName evidence="7">Xylanolytic transcriptional activator regulatory domain-containing protein</fullName>
    </recommendedName>
</protein>
<comment type="subcellular location">
    <subcellularLocation>
        <location evidence="1">Nucleus</location>
    </subcellularLocation>
</comment>
<dbReference type="PANTHER" id="PTHR31001:SF74">
    <property type="entry name" value="ZN(II)2CYS6 TRANSCRIPTION FACTOR (EUROFUNG)"/>
    <property type="match status" value="1"/>
</dbReference>
<dbReference type="Proteomes" id="UP000509510">
    <property type="component" value="Chromosome I"/>
</dbReference>
<dbReference type="Pfam" id="PF19271">
    <property type="entry name" value="Nis1"/>
    <property type="match status" value="1"/>
</dbReference>
<dbReference type="EMBL" id="CP055898">
    <property type="protein sequence ID" value="QKX54331.1"/>
    <property type="molecule type" value="Genomic_DNA"/>
</dbReference>